<dbReference type="InterPro" id="IPR052340">
    <property type="entry name" value="RNase_Y/CdgJ"/>
</dbReference>
<dbReference type="PANTHER" id="PTHR33525">
    <property type="match status" value="1"/>
</dbReference>
<dbReference type="Gene3D" id="1.10.3210.10">
    <property type="entry name" value="Hypothetical protein af1432"/>
    <property type="match status" value="1"/>
</dbReference>
<dbReference type="EMBL" id="SAWY01000024">
    <property type="protein sequence ID" value="TPH14442.1"/>
    <property type="molecule type" value="Genomic_DNA"/>
</dbReference>
<dbReference type="RefSeq" id="WP_140603792.1">
    <property type="nucleotide sequence ID" value="NZ_SAWY01000024.1"/>
</dbReference>
<dbReference type="PROSITE" id="PS51833">
    <property type="entry name" value="HDOD"/>
    <property type="match status" value="1"/>
</dbReference>
<evidence type="ECO:0000259" key="1">
    <source>
        <dbReference type="PROSITE" id="PS51833"/>
    </source>
</evidence>
<feature type="domain" description="HDOD" evidence="1">
    <location>
        <begin position="103"/>
        <end position="297"/>
    </location>
</feature>
<accession>A0A502KS79</accession>
<dbReference type="SUPFAM" id="SSF109604">
    <property type="entry name" value="HD-domain/PDEase-like"/>
    <property type="match status" value="1"/>
</dbReference>
<reference evidence="2 3" key="1">
    <citation type="submission" date="2019-01" db="EMBL/GenBank/DDBJ databases">
        <title>Litorilituus lipolytica sp. nov., isolated from intertidal sand of the Yellow Sea in China.</title>
        <authorList>
            <person name="Liu A."/>
        </authorList>
    </citation>
    <scope>NUCLEOTIDE SEQUENCE [LARGE SCALE GENOMIC DNA]</scope>
    <source>
        <strain evidence="2 3">RZ04</strain>
    </source>
</reference>
<keyword evidence="3" id="KW-1185">Reference proteome</keyword>
<dbReference type="PANTHER" id="PTHR33525:SF6">
    <property type="entry name" value="HDOD DOMAIN-CONTAINING PROTEIN"/>
    <property type="match status" value="1"/>
</dbReference>
<evidence type="ECO:0000313" key="3">
    <source>
        <dbReference type="Proteomes" id="UP000315303"/>
    </source>
</evidence>
<dbReference type="InterPro" id="IPR013976">
    <property type="entry name" value="HDOD"/>
</dbReference>
<organism evidence="2 3">
    <name type="scientific">Litorilituus lipolyticus</name>
    <dbReference type="NCBI Taxonomy" id="2491017"/>
    <lineage>
        <taxon>Bacteria</taxon>
        <taxon>Pseudomonadati</taxon>
        <taxon>Pseudomonadota</taxon>
        <taxon>Gammaproteobacteria</taxon>
        <taxon>Alteromonadales</taxon>
        <taxon>Colwelliaceae</taxon>
        <taxon>Litorilituus</taxon>
    </lineage>
</organism>
<dbReference type="OrthoDB" id="5699427at2"/>
<name>A0A502KS79_9GAMM</name>
<dbReference type="Proteomes" id="UP000315303">
    <property type="component" value="Unassembled WGS sequence"/>
</dbReference>
<gene>
    <name evidence="2" type="ORF">EPA86_11630</name>
</gene>
<sequence>MFKALVRLIFSTKSQKERANYTYFEDTKNSTEEQAEQAVAELQGALTTKQLDITTIEEKQQRGFYDYLFGQSPPTNSHDELSLFVSDKIESLLKSPKHLLAALPILPTSLTQVIEQINDQEFVTQELIGLIQQEPVIAAKVIELANSTFYNRGQKDITDLKSAFMQLGSKGLMEGVINGFISKMVPKSPVYFQQYGNKIWQHSLSTGDITKHLLQQGQLHTEVAQGYLVGLICNLGDMIIYQLMMEAFSVVHPDNQPNSFAFKELMFKNSKVITYKVAKYWQFPQVILDVLSIQARLKSSMQLKVLYQQNPVACYVYEANLISELLAQYQDAMLDKEALLSMSSQLLYSQQAHQYLDNALAL</sequence>
<comment type="caution">
    <text evidence="2">The sequence shown here is derived from an EMBL/GenBank/DDBJ whole genome shotgun (WGS) entry which is preliminary data.</text>
</comment>
<proteinExistence type="predicted"/>
<dbReference type="AlphaFoldDB" id="A0A502KS79"/>
<protein>
    <submittedName>
        <fullName evidence="2">HDOD domain-containing protein</fullName>
    </submittedName>
</protein>
<evidence type="ECO:0000313" key="2">
    <source>
        <dbReference type="EMBL" id="TPH14442.1"/>
    </source>
</evidence>
<dbReference type="Pfam" id="PF08668">
    <property type="entry name" value="HDOD"/>
    <property type="match status" value="1"/>
</dbReference>